<proteinExistence type="predicted"/>
<dbReference type="SMART" id="SM00034">
    <property type="entry name" value="CLECT"/>
    <property type="match status" value="1"/>
</dbReference>
<dbReference type="InterPro" id="IPR050828">
    <property type="entry name" value="C-type_lectin/matrix_domain"/>
</dbReference>
<keyword evidence="1" id="KW-0472">Membrane</keyword>
<dbReference type="SUPFAM" id="SSF56436">
    <property type="entry name" value="C-type lectin-like"/>
    <property type="match status" value="1"/>
</dbReference>
<evidence type="ECO:0000256" key="1">
    <source>
        <dbReference type="SAM" id="Phobius"/>
    </source>
</evidence>
<dbReference type="Proteomes" id="UP000271974">
    <property type="component" value="Unassembled WGS sequence"/>
</dbReference>
<feature type="domain" description="C-type lectin" evidence="3">
    <location>
        <begin position="151"/>
        <end position="268"/>
    </location>
</feature>
<dbReference type="PROSITE" id="PS50041">
    <property type="entry name" value="C_TYPE_LECTIN_2"/>
    <property type="match status" value="1"/>
</dbReference>
<keyword evidence="2" id="KW-0732">Signal</keyword>
<dbReference type="Pfam" id="PF00059">
    <property type="entry name" value="Lectin_C"/>
    <property type="match status" value="1"/>
</dbReference>
<feature type="transmembrane region" description="Helical" evidence="1">
    <location>
        <begin position="282"/>
        <end position="304"/>
    </location>
</feature>
<dbReference type="InterPro" id="IPR001304">
    <property type="entry name" value="C-type_lectin-like"/>
</dbReference>
<reference evidence="4 5" key="1">
    <citation type="submission" date="2019-01" db="EMBL/GenBank/DDBJ databases">
        <title>A draft genome assembly of the solar-powered sea slug Elysia chlorotica.</title>
        <authorList>
            <person name="Cai H."/>
            <person name="Li Q."/>
            <person name="Fang X."/>
            <person name="Li J."/>
            <person name="Curtis N.E."/>
            <person name="Altenburger A."/>
            <person name="Shibata T."/>
            <person name="Feng M."/>
            <person name="Maeda T."/>
            <person name="Schwartz J.A."/>
            <person name="Shigenobu S."/>
            <person name="Lundholm N."/>
            <person name="Nishiyama T."/>
            <person name="Yang H."/>
            <person name="Hasebe M."/>
            <person name="Li S."/>
            <person name="Pierce S.K."/>
            <person name="Wang J."/>
        </authorList>
    </citation>
    <scope>NUCLEOTIDE SEQUENCE [LARGE SCALE GENOMIC DNA]</scope>
    <source>
        <strain evidence="4">EC2010</strain>
        <tissue evidence="4">Whole organism of an adult</tissue>
    </source>
</reference>
<keyword evidence="1" id="KW-1133">Transmembrane helix</keyword>
<feature type="chain" id="PRO_5019083556" description="C-type lectin domain-containing protein" evidence="2">
    <location>
        <begin position="20"/>
        <end position="347"/>
    </location>
</feature>
<evidence type="ECO:0000256" key="2">
    <source>
        <dbReference type="SAM" id="SignalP"/>
    </source>
</evidence>
<dbReference type="InterPro" id="IPR016186">
    <property type="entry name" value="C-type_lectin-like/link_sf"/>
</dbReference>
<sequence length="347" mass="40171">MMRLLIQVLLCSLLFQVKAQVSQIKLSDIRHATVGDTVILHCNEKIAKKENIDVERIEIVRKKSQGEETGISYQREVVAQRSHFYYFPVSVTVKPKLDITLVLTNVTPSESGLYLCKIWPKKEYTPLIANIMELFVHGESPCHDNWIWIEESKSCMRAMLDSMNWQEAREFCQYHHNADLIKIKSNAVDQLVSSITGLDYHFWIGMRREKGAQHFRWYNETEKKTYHTYWAIDYPVDADYDTCVSKGGYDAAAWRNLDCEEESSVICERGSDKKSVWRPPPLWKTVVASLVLLVVLVGISLCFFNITPDRNAAAGLLHFLGRKDVKPRLRRNFVVVLYESDLDKLFD</sequence>
<evidence type="ECO:0000313" key="5">
    <source>
        <dbReference type="Proteomes" id="UP000271974"/>
    </source>
</evidence>
<dbReference type="EMBL" id="RQTK01001106">
    <property type="protein sequence ID" value="RUS72139.1"/>
    <property type="molecule type" value="Genomic_DNA"/>
</dbReference>
<organism evidence="4 5">
    <name type="scientific">Elysia chlorotica</name>
    <name type="common">Eastern emerald elysia</name>
    <name type="synonym">Sea slug</name>
    <dbReference type="NCBI Taxonomy" id="188477"/>
    <lineage>
        <taxon>Eukaryota</taxon>
        <taxon>Metazoa</taxon>
        <taxon>Spiralia</taxon>
        <taxon>Lophotrochozoa</taxon>
        <taxon>Mollusca</taxon>
        <taxon>Gastropoda</taxon>
        <taxon>Heterobranchia</taxon>
        <taxon>Euthyneura</taxon>
        <taxon>Panpulmonata</taxon>
        <taxon>Sacoglossa</taxon>
        <taxon>Placobranchoidea</taxon>
        <taxon>Plakobranchidae</taxon>
        <taxon>Elysia</taxon>
    </lineage>
</organism>
<dbReference type="CDD" id="cd00037">
    <property type="entry name" value="CLECT"/>
    <property type="match status" value="1"/>
</dbReference>
<dbReference type="InterPro" id="IPR013783">
    <property type="entry name" value="Ig-like_fold"/>
</dbReference>
<dbReference type="AlphaFoldDB" id="A0A433SSA8"/>
<accession>A0A433SSA8</accession>
<comment type="caution">
    <text evidence="4">The sequence shown here is derived from an EMBL/GenBank/DDBJ whole genome shotgun (WGS) entry which is preliminary data.</text>
</comment>
<gene>
    <name evidence="4" type="ORF">EGW08_020098</name>
</gene>
<dbReference type="PANTHER" id="PTHR45710">
    <property type="entry name" value="C-TYPE LECTIN DOMAIN-CONTAINING PROTEIN 180"/>
    <property type="match status" value="1"/>
</dbReference>
<evidence type="ECO:0000259" key="3">
    <source>
        <dbReference type="PROSITE" id="PS50041"/>
    </source>
</evidence>
<evidence type="ECO:0000313" key="4">
    <source>
        <dbReference type="EMBL" id="RUS72139.1"/>
    </source>
</evidence>
<dbReference type="InterPro" id="IPR016187">
    <property type="entry name" value="CTDL_fold"/>
</dbReference>
<dbReference type="PANTHER" id="PTHR45710:SF8">
    <property type="entry name" value="RERATING FAMILY MEMBER 4"/>
    <property type="match status" value="1"/>
</dbReference>
<dbReference type="Gene3D" id="3.10.100.10">
    <property type="entry name" value="Mannose-Binding Protein A, subunit A"/>
    <property type="match status" value="1"/>
</dbReference>
<keyword evidence="5" id="KW-1185">Reference proteome</keyword>
<dbReference type="Pfam" id="PF07686">
    <property type="entry name" value="V-set"/>
    <property type="match status" value="1"/>
</dbReference>
<protein>
    <recommendedName>
        <fullName evidence="3">C-type lectin domain-containing protein</fullName>
    </recommendedName>
</protein>
<keyword evidence="1" id="KW-0812">Transmembrane</keyword>
<dbReference type="OrthoDB" id="2142683at2759"/>
<dbReference type="Gene3D" id="2.60.40.10">
    <property type="entry name" value="Immunoglobulins"/>
    <property type="match status" value="1"/>
</dbReference>
<dbReference type="InterPro" id="IPR013106">
    <property type="entry name" value="Ig_V-set"/>
</dbReference>
<name>A0A433SSA8_ELYCH</name>
<feature type="signal peptide" evidence="2">
    <location>
        <begin position="1"/>
        <end position="19"/>
    </location>
</feature>